<dbReference type="Proteomes" id="UP000026907">
    <property type="component" value="Segment"/>
</dbReference>
<evidence type="ECO:0000313" key="2">
    <source>
        <dbReference type="Proteomes" id="UP000026907"/>
    </source>
</evidence>
<sequence>MLCWLIFGYRYKLNYAVRSTITTVWGISPSTTSKAFFCVIDIFTRCSVAVKSFISSRGVLVQCQISGLPICKLRKNSVFPVLLVIICQPHPIPLEDKITLAMVAIRPIPKAITRITASINFCFMVFILFC</sequence>
<keyword evidence="2" id="KW-1185">Reference proteome</keyword>
<accession>A0A023MHC3</accession>
<organism evidence="1 2">
    <name type="scientific">Escherichia phage FFH2</name>
    <dbReference type="NCBI Taxonomy" id="1446490"/>
    <lineage>
        <taxon>Viruses</taxon>
        <taxon>Duplodnaviria</taxon>
        <taxon>Heunggongvirae</taxon>
        <taxon>Uroviricota</taxon>
        <taxon>Caudoviricetes</taxon>
        <taxon>Vequintavirinae</taxon>
        <taxon>Vequintavirus</taxon>
        <taxon>Vequintavirus PDX</taxon>
        <taxon>Vequintavirus FFH2</taxon>
    </lineage>
</organism>
<reference evidence="1 2" key="1">
    <citation type="journal article" date="2014" name="Genome Announc.">
        <title>Complete Genome Sequences of Two Escherichia coli O157:H7 Phages Effective in Limiting Contamination of Food Products.</title>
        <authorList>
            <person name="Hong Y."/>
            <person name="Pan Y."/>
            <person name="Harman N.J."/>
            <person name="Ebner P.D."/>
        </authorList>
    </citation>
    <scope>NUCLEOTIDE SEQUENCE [LARGE SCALE GENOMIC DNA]</scope>
</reference>
<dbReference type="KEGG" id="vg:19486882"/>
<dbReference type="EMBL" id="KJ190158">
    <property type="protein sequence ID" value="AHN83745.1"/>
    <property type="molecule type" value="Genomic_DNA"/>
</dbReference>
<dbReference type="GeneID" id="19486882"/>
<proteinExistence type="predicted"/>
<name>A0A023MHC3_9CAUD</name>
<dbReference type="RefSeq" id="YP_009031066.1">
    <property type="nucleotide sequence ID" value="NC_024134.1"/>
</dbReference>
<protein>
    <submittedName>
        <fullName evidence="1">Uncharacterized protein</fullName>
    </submittedName>
</protein>
<evidence type="ECO:0000313" key="1">
    <source>
        <dbReference type="EMBL" id="AHN83745.1"/>
    </source>
</evidence>